<keyword evidence="2" id="KW-1185">Reference proteome</keyword>
<evidence type="ECO:0000313" key="1">
    <source>
        <dbReference type="EMBL" id="UQX12329.1"/>
    </source>
</evidence>
<dbReference type="EMBL" id="CP097320">
    <property type="protein sequence ID" value="UQX12329.1"/>
    <property type="molecule type" value="Genomic_DNA"/>
</dbReference>
<evidence type="ECO:0000313" key="2">
    <source>
        <dbReference type="Proteomes" id="UP001056610"/>
    </source>
</evidence>
<evidence type="ECO:0008006" key="3">
    <source>
        <dbReference type="Google" id="ProtNLM"/>
    </source>
</evidence>
<sequence length="123" mass="13012">MSASRLRSPGYLLLAIAVAGAGVMSMMTSAFESGLKAIIAEARLLADEGWIMGGTADPTPDSAYLDSVESLYLSQDSGYTFYPLTTPEQFCPIVCSSTEPYLTFGESLNQGVNDLDSTIVPAL</sequence>
<dbReference type="Proteomes" id="UP001056610">
    <property type="component" value="Chromosome"/>
</dbReference>
<accession>A0ABY4QN76</accession>
<organism evidence="1 2">
    <name type="scientific">Candidatus Mycobacterium methanotrophicum</name>
    <dbReference type="NCBI Taxonomy" id="2943498"/>
    <lineage>
        <taxon>Bacteria</taxon>
        <taxon>Bacillati</taxon>
        <taxon>Actinomycetota</taxon>
        <taxon>Actinomycetes</taxon>
        <taxon>Mycobacteriales</taxon>
        <taxon>Mycobacteriaceae</taxon>
        <taxon>Mycobacterium</taxon>
    </lineage>
</organism>
<dbReference type="RefSeq" id="WP_219066793.1">
    <property type="nucleotide sequence ID" value="NZ_CAJUXY010000011.1"/>
</dbReference>
<gene>
    <name evidence="1" type="ORF">M5I08_08765</name>
</gene>
<name>A0ABY4QN76_9MYCO</name>
<protein>
    <recommendedName>
        <fullName evidence="3">DUF732 domain-containing protein</fullName>
    </recommendedName>
</protein>
<reference evidence="1" key="1">
    <citation type="submission" date="2022-05" db="EMBL/GenBank/DDBJ databases">
        <title>A methanotrophic Mycobacterium dominates a cave microbial ecosystem.</title>
        <authorList>
            <person name="Van Spanning R.J.M."/>
            <person name="Guan Q."/>
            <person name="Melkonian C."/>
            <person name="Gallant J."/>
            <person name="Polerecky L."/>
            <person name="Flot J.-F."/>
            <person name="Brandt B.W."/>
            <person name="Braster M."/>
            <person name="Iturbe Espinoza P."/>
            <person name="Aerts J."/>
            <person name="Meima-Franke M."/>
            <person name="Piersma S.R."/>
            <person name="Bunduc C."/>
            <person name="Ummels R."/>
            <person name="Pain A."/>
            <person name="Fleming E.J."/>
            <person name="van der Wel N."/>
            <person name="Gherman V.D."/>
            <person name="Sarbu S.M."/>
            <person name="Bodelier P.L.E."/>
            <person name="Bitter W."/>
        </authorList>
    </citation>
    <scope>NUCLEOTIDE SEQUENCE</scope>
    <source>
        <strain evidence="1">Sulfur Cave</strain>
    </source>
</reference>
<proteinExistence type="predicted"/>